<dbReference type="OrthoDB" id="10464540at2759"/>
<keyword evidence="2" id="KW-1185">Reference proteome</keyword>
<accession>A0A9D3U8L6</accession>
<sequence length="100" mass="10885">MVKRNVATKLIKSSEGLSPKEKLRPMRLNSGKAVDFAESSKRLPSKEEVSCASKIEEKVMVQTLKLGPMGLISIESSKELPLMGNVGFASDFGKMVMQIG</sequence>
<evidence type="ECO:0000313" key="1">
    <source>
        <dbReference type="EMBL" id="KAH1031788.1"/>
    </source>
</evidence>
<dbReference type="EMBL" id="JAIQCV010000013">
    <property type="protein sequence ID" value="KAH1031788.1"/>
    <property type="molecule type" value="Genomic_DNA"/>
</dbReference>
<comment type="caution">
    <text evidence="1">The sequence shown here is derived from an EMBL/GenBank/DDBJ whole genome shotgun (WGS) entry which is preliminary data.</text>
</comment>
<evidence type="ECO:0000313" key="2">
    <source>
        <dbReference type="Proteomes" id="UP000828251"/>
    </source>
</evidence>
<dbReference type="AlphaFoldDB" id="A0A9D3U8L6"/>
<dbReference type="Proteomes" id="UP000828251">
    <property type="component" value="Unassembled WGS sequence"/>
</dbReference>
<name>A0A9D3U8L6_9ROSI</name>
<proteinExistence type="predicted"/>
<reference evidence="1 2" key="1">
    <citation type="journal article" date="2021" name="Plant Biotechnol. J.">
        <title>Multi-omics assisted identification of the key and species-specific regulatory components of drought-tolerant mechanisms in Gossypium stocksii.</title>
        <authorList>
            <person name="Yu D."/>
            <person name="Ke L."/>
            <person name="Zhang D."/>
            <person name="Wu Y."/>
            <person name="Sun Y."/>
            <person name="Mei J."/>
            <person name="Sun J."/>
            <person name="Sun Y."/>
        </authorList>
    </citation>
    <scope>NUCLEOTIDE SEQUENCE [LARGE SCALE GENOMIC DNA]</scope>
    <source>
        <strain evidence="2">cv. E1</strain>
        <tissue evidence="1">Leaf</tissue>
    </source>
</reference>
<gene>
    <name evidence="1" type="ORF">J1N35_043962</name>
</gene>
<organism evidence="1 2">
    <name type="scientific">Gossypium stocksii</name>
    <dbReference type="NCBI Taxonomy" id="47602"/>
    <lineage>
        <taxon>Eukaryota</taxon>
        <taxon>Viridiplantae</taxon>
        <taxon>Streptophyta</taxon>
        <taxon>Embryophyta</taxon>
        <taxon>Tracheophyta</taxon>
        <taxon>Spermatophyta</taxon>
        <taxon>Magnoliopsida</taxon>
        <taxon>eudicotyledons</taxon>
        <taxon>Gunneridae</taxon>
        <taxon>Pentapetalae</taxon>
        <taxon>rosids</taxon>
        <taxon>malvids</taxon>
        <taxon>Malvales</taxon>
        <taxon>Malvaceae</taxon>
        <taxon>Malvoideae</taxon>
        <taxon>Gossypium</taxon>
    </lineage>
</organism>
<protein>
    <submittedName>
        <fullName evidence="1">Uncharacterized protein</fullName>
    </submittedName>
</protein>